<dbReference type="AlphaFoldDB" id="F0X5K1"/>
<protein>
    <submittedName>
        <fullName evidence="1">Uncharacterized protein</fullName>
    </submittedName>
</protein>
<proteinExistence type="evidence at transcript level"/>
<name>F0X5K1_CRYPV</name>
<reference evidence="1" key="1">
    <citation type="submission" date="2011-02" db="EMBL/GenBank/DDBJ databases">
        <title>Construction and analysis of full-length cDNA library of Cryptosporidium parvum.</title>
        <authorList>
            <person name="Yamagishi J."/>
            <person name="Wakaguri H."/>
            <person name="Sugano S."/>
            <person name="Kawano S."/>
            <person name="Fujisaki K."/>
            <person name="Sugimoto C."/>
            <person name="Watanabe J."/>
            <person name="Suzuki Y."/>
            <person name="Kimata I."/>
            <person name="Xuan X."/>
        </authorList>
    </citation>
    <scope>NUCLEOTIDE SEQUENCE</scope>
    <source>
        <strain evidence="1">HNJ-1</strain>
    </source>
</reference>
<accession>F0X5K1</accession>
<sequence length="58" mass="6896">MLYMRYARLKPSLNAFQYFCMEDSNNPQAFAQWQLAGIYSSYLYQQFSCLSFSFPISK</sequence>
<dbReference type="EMBL" id="FX115769">
    <property type="protein sequence ID" value="BAJ77872.1"/>
    <property type="molecule type" value="mRNA"/>
</dbReference>
<evidence type="ECO:0000313" key="1">
    <source>
        <dbReference type="EMBL" id="BAJ77872.1"/>
    </source>
</evidence>
<organism evidence="1">
    <name type="scientific">Cryptosporidium parvum</name>
    <dbReference type="NCBI Taxonomy" id="5807"/>
    <lineage>
        <taxon>Eukaryota</taxon>
        <taxon>Sar</taxon>
        <taxon>Alveolata</taxon>
        <taxon>Apicomplexa</taxon>
        <taxon>Conoidasida</taxon>
        <taxon>Coccidia</taxon>
        <taxon>Eucoccidiorida</taxon>
        <taxon>Eimeriorina</taxon>
        <taxon>Cryptosporidiidae</taxon>
        <taxon>Cryptosporidium</taxon>
    </lineage>
</organism>